<protein>
    <submittedName>
        <fullName evidence="1 2">Uncharacterized protein</fullName>
    </submittedName>
</protein>
<dbReference type="Gramene" id="Pp3c13_5650V3.1">
    <property type="protein sequence ID" value="Pp3c13_5650V3.1"/>
    <property type="gene ID" value="Pp3c13_5650"/>
</dbReference>
<keyword evidence="3" id="KW-1185">Reference proteome</keyword>
<dbReference type="EMBL" id="ABEU02000013">
    <property type="protein sequence ID" value="PNR42195.1"/>
    <property type="molecule type" value="Genomic_DNA"/>
</dbReference>
<reference evidence="2" key="3">
    <citation type="submission" date="2020-12" db="UniProtKB">
        <authorList>
            <consortium name="EnsemblPlants"/>
        </authorList>
    </citation>
    <scope>IDENTIFICATION</scope>
</reference>
<evidence type="ECO:0000313" key="3">
    <source>
        <dbReference type="Proteomes" id="UP000006727"/>
    </source>
</evidence>
<proteinExistence type="predicted"/>
<organism evidence="1">
    <name type="scientific">Physcomitrium patens</name>
    <name type="common">Spreading-leaved earth moss</name>
    <name type="synonym">Physcomitrella patens</name>
    <dbReference type="NCBI Taxonomy" id="3218"/>
    <lineage>
        <taxon>Eukaryota</taxon>
        <taxon>Viridiplantae</taxon>
        <taxon>Streptophyta</taxon>
        <taxon>Embryophyta</taxon>
        <taxon>Bryophyta</taxon>
        <taxon>Bryophytina</taxon>
        <taxon>Bryopsida</taxon>
        <taxon>Funariidae</taxon>
        <taxon>Funariales</taxon>
        <taxon>Funariaceae</taxon>
        <taxon>Physcomitrium</taxon>
    </lineage>
</organism>
<reference evidence="1 3" key="1">
    <citation type="journal article" date="2008" name="Science">
        <title>The Physcomitrella genome reveals evolutionary insights into the conquest of land by plants.</title>
        <authorList>
            <person name="Rensing S."/>
            <person name="Lang D."/>
            <person name="Zimmer A."/>
            <person name="Terry A."/>
            <person name="Salamov A."/>
            <person name="Shapiro H."/>
            <person name="Nishiyama T."/>
            <person name="Perroud P.-F."/>
            <person name="Lindquist E."/>
            <person name="Kamisugi Y."/>
            <person name="Tanahashi T."/>
            <person name="Sakakibara K."/>
            <person name="Fujita T."/>
            <person name="Oishi K."/>
            <person name="Shin-I T."/>
            <person name="Kuroki Y."/>
            <person name="Toyoda A."/>
            <person name="Suzuki Y."/>
            <person name="Hashimoto A."/>
            <person name="Yamaguchi K."/>
            <person name="Sugano A."/>
            <person name="Kohara Y."/>
            <person name="Fujiyama A."/>
            <person name="Anterola A."/>
            <person name="Aoki S."/>
            <person name="Ashton N."/>
            <person name="Barbazuk W.B."/>
            <person name="Barker E."/>
            <person name="Bennetzen J."/>
            <person name="Bezanilla M."/>
            <person name="Blankenship R."/>
            <person name="Cho S.H."/>
            <person name="Dutcher S."/>
            <person name="Estelle M."/>
            <person name="Fawcett J.A."/>
            <person name="Gundlach H."/>
            <person name="Hanada K."/>
            <person name="Heyl A."/>
            <person name="Hicks K.A."/>
            <person name="Hugh J."/>
            <person name="Lohr M."/>
            <person name="Mayer K."/>
            <person name="Melkozernov A."/>
            <person name="Murata T."/>
            <person name="Nelson D."/>
            <person name="Pils B."/>
            <person name="Prigge M."/>
            <person name="Reiss B."/>
            <person name="Renner T."/>
            <person name="Rombauts S."/>
            <person name="Rushton P."/>
            <person name="Sanderfoot A."/>
            <person name="Schween G."/>
            <person name="Shiu S.-H."/>
            <person name="Stueber K."/>
            <person name="Theodoulou F.L."/>
            <person name="Tu H."/>
            <person name="Van de Peer Y."/>
            <person name="Verrier P.J."/>
            <person name="Waters E."/>
            <person name="Wood A."/>
            <person name="Yang L."/>
            <person name="Cove D."/>
            <person name="Cuming A."/>
            <person name="Hasebe M."/>
            <person name="Lucas S."/>
            <person name="Mishler D.B."/>
            <person name="Reski R."/>
            <person name="Grigoriev I."/>
            <person name="Quatrano R.S."/>
            <person name="Boore J.L."/>
        </authorList>
    </citation>
    <scope>NUCLEOTIDE SEQUENCE [LARGE SCALE GENOMIC DNA]</scope>
    <source>
        <strain evidence="2 3">cv. Gransden 2004</strain>
    </source>
</reference>
<gene>
    <name evidence="1" type="ORF">PHYPA_017024</name>
</gene>
<name>A0A2K1JKX3_PHYPA</name>
<dbReference type="AlphaFoldDB" id="A0A2K1JKX3"/>
<evidence type="ECO:0000313" key="2">
    <source>
        <dbReference type="EnsemblPlants" id="Pp3c13_5650V3.1"/>
    </source>
</evidence>
<reference evidence="1 3" key="2">
    <citation type="journal article" date="2018" name="Plant J.">
        <title>The Physcomitrella patens chromosome-scale assembly reveals moss genome structure and evolution.</title>
        <authorList>
            <person name="Lang D."/>
            <person name="Ullrich K.K."/>
            <person name="Murat F."/>
            <person name="Fuchs J."/>
            <person name="Jenkins J."/>
            <person name="Haas F.B."/>
            <person name="Piednoel M."/>
            <person name="Gundlach H."/>
            <person name="Van Bel M."/>
            <person name="Meyberg R."/>
            <person name="Vives C."/>
            <person name="Morata J."/>
            <person name="Symeonidi A."/>
            <person name="Hiss M."/>
            <person name="Muchero W."/>
            <person name="Kamisugi Y."/>
            <person name="Saleh O."/>
            <person name="Blanc G."/>
            <person name="Decker E.L."/>
            <person name="van Gessel N."/>
            <person name="Grimwood J."/>
            <person name="Hayes R.D."/>
            <person name="Graham S.W."/>
            <person name="Gunter L.E."/>
            <person name="McDaniel S.F."/>
            <person name="Hoernstein S.N.W."/>
            <person name="Larsson A."/>
            <person name="Li F.W."/>
            <person name="Perroud P.F."/>
            <person name="Phillips J."/>
            <person name="Ranjan P."/>
            <person name="Rokshar D.S."/>
            <person name="Rothfels C.J."/>
            <person name="Schneider L."/>
            <person name="Shu S."/>
            <person name="Stevenson D.W."/>
            <person name="Thummler F."/>
            <person name="Tillich M."/>
            <person name="Villarreal Aguilar J.C."/>
            <person name="Widiez T."/>
            <person name="Wong G.K."/>
            <person name="Wymore A."/>
            <person name="Zhang Y."/>
            <person name="Zimmer A.D."/>
            <person name="Quatrano R.S."/>
            <person name="Mayer K.F.X."/>
            <person name="Goodstein D."/>
            <person name="Casacuberta J.M."/>
            <person name="Vandepoele K."/>
            <person name="Reski R."/>
            <person name="Cuming A.C."/>
            <person name="Tuskan G.A."/>
            <person name="Maumus F."/>
            <person name="Salse J."/>
            <person name="Schmutz J."/>
            <person name="Rensing S.A."/>
        </authorList>
    </citation>
    <scope>NUCLEOTIDE SEQUENCE [LARGE SCALE GENOMIC DNA]</scope>
    <source>
        <strain evidence="2 3">cv. Gransden 2004</strain>
    </source>
</reference>
<accession>A0A2K1JKX3</accession>
<sequence>MLLYLQPLTKVEELFQSLPLHFVCQPGLTSNSETRGNQKPSCKVAAYISSSQCQGCFLKHRLDHANVKCYVNIASTATAEEEALEELGYHNLLIRRKTSSTEREAAHQGPSSIFNTSVNEPIKVCKRYYLINSINEGLSADIAKSWQRLFSPISMSNANALRSVSDE</sequence>
<evidence type="ECO:0000313" key="1">
    <source>
        <dbReference type="EMBL" id="PNR42195.1"/>
    </source>
</evidence>
<dbReference type="Proteomes" id="UP000006727">
    <property type="component" value="Chromosome 13"/>
</dbReference>
<dbReference type="EnsemblPlants" id="Pp3c13_5650V3.1">
    <property type="protein sequence ID" value="Pp3c13_5650V3.1"/>
    <property type="gene ID" value="Pp3c13_5650"/>
</dbReference>
<dbReference type="InParanoid" id="A0A2K1JKX3"/>